<protein>
    <submittedName>
        <fullName evidence="3">AsmA family protein</fullName>
    </submittedName>
</protein>
<dbReference type="EMBL" id="PYOC01000016">
    <property type="protein sequence ID" value="PSV42768.1"/>
    <property type="molecule type" value="Genomic_DNA"/>
</dbReference>
<accession>A0A2T3L251</accession>
<name>A0A2T3L251_9GAMM</name>
<sequence length="659" mass="73487">MRVVGKIFGTLIILMLLSITITLTLLHTQYATKLVINTIDATTDYQLKAANINYHISDPWHLQLEQPQLMYQRQSLLSANNIQLWLAPSKLLNNGWSFDSILIDTITLNQPVDFTTLPALHVQRLALNNLTLHTPEISIEQARLQIDNWQSRSQSWGIFSGDFQLSAPNIQWQGTTLKDVLIDGDYQDKNLKFYGLSFEWQHATFSGQAEYKQSATQPDLLTLHQLTVTGLQLQDQNQLTLFRSYIDQVKASALTIDIKRLDVLESNIEMPNYTLNNINLSVQHWQWPATHWQQHEALVSLNASSIQWLNTVFEDPLVNSTFSPQQITVNGLSTKVLEGYVQLDGTLTPDVLALNQVTVNGIKWVLPNNWPTHLHTLNSLYSDISITQLDIGYAQLTDTNPANPFQIAGLNINGEDLILKRHGQVGLWQGTLTANSGAASVNKVSMIGPYTTMNSQAGNWQLKQLILPFKDGLLEASGNVDLNRSGQPWKLSLQGDNIPATTLSQWLAIPFPVTGAMDVSFNGTGLAQHQTSLAYSFTGDLIATFRQLQLSKLTPQQLLQYWGTSQQPQPTSNQSQNVDSLSLSLSPLSISADRGRMAINKIELRSKGLKANLKGRWDLADTTKQTIELQAKQGCQQLTRSWGTVQQLLSASTCKGNNI</sequence>
<dbReference type="GO" id="GO:0005886">
    <property type="term" value="C:plasma membrane"/>
    <property type="evidence" value="ECO:0007669"/>
    <property type="project" value="TreeGrafter"/>
</dbReference>
<feature type="domain" description="AsmA" evidence="2">
    <location>
        <begin position="3"/>
        <end position="601"/>
    </location>
</feature>
<keyword evidence="4" id="KW-1185">Reference proteome</keyword>
<keyword evidence="1" id="KW-1133">Transmembrane helix</keyword>
<reference evidence="3 4" key="1">
    <citation type="submission" date="2018-03" db="EMBL/GenBank/DDBJ databases">
        <title>Whole genome sequencing of Histamine producing bacteria.</title>
        <authorList>
            <person name="Butler K."/>
        </authorList>
    </citation>
    <scope>NUCLEOTIDE SEQUENCE [LARGE SCALE GENOMIC DNA]</scope>
    <source>
        <strain evidence="3 4">ATCC 19614</strain>
    </source>
</reference>
<evidence type="ECO:0000259" key="2">
    <source>
        <dbReference type="Pfam" id="PF05170"/>
    </source>
</evidence>
<evidence type="ECO:0000313" key="4">
    <source>
        <dbReference type="Proteomes" id="UP000241803"/>
    </source>
</evidence>
<dbReference type="GO" id="GO:0090313">
    <property type="term" value="P:regulation of protein targeting to membrane"/>
    <property type="evidence" value="ECO:0007669"/>
    <property type="project" value="TreeGrafter"/>
</dbReference>
<comment type="caution">
    <text evidence="3">The sequence shown here is derived from an EMBL/GenBank/DDBJ whole genome shotgun (WGS) entry which is preliminary data.</text>
</comment>
<dbReference type="Proteomes" id="UP000241803">
    <property type="component" value="Unassembled WGS sequence"/>
</dbReference>
<dbReference type="PANTHER" id="PTHR30441">
    <property type="entry name" value="DUF748 DOMAIN-CONTAINING PROTEIN"/>
    <property type="match status" value="1"/>
</dbReference>
<proteinExistence type="predicted"/>
<dbReference type="AlphaFoldDB" id="A0A2T3L251"/>
<keyword evidence="1" id="KW-0472">Membrane</keyword>
<gene>
    <name evidence="3" type="ORF">C9J47_24695</name>
</gene>
<evidence type="ECO:0000313" key="3">
    <source>
        <dbReference type="EMBL" id="PSV42768.1"/>
    </source>
</evidence>
<keyword evidence="1" id="KW-0812">Transmembrane</keyword>
<feature type="transmembrane region" description="Helical" evidence="1">
    <location>
        <begin position="7"/>
        <end position="26"/>
    </location>
</feature>
<dbReference type="PANTHER" id="PTHR30441:SF8">
    <property type="entry name" value="DUF748 DOMAIN-CONTAINING PROTEIN"/>
    <property type="match status" value="1"/>
</dbReference>
<dbReference type="RefSeq" id="WP_107256408.1">
    <property type="nucleotide sequence ID" value="NZ_PYOC01000016.1"/>
</dbReference>
<dbReference type="Pfam" id="PF05170">
    <property type="entry name" value="AsmA"/>
    <property type="match status" value="1"/>
</dbReference>
<dbReference type="InterPro" id="IPR052894">
    <property type="entry name" value="AsmA-related"/>
</dbReference>
<organism evidence="3 4">
    <name type="scientific">Photobacterium indicum</name>
    <dbReference type="NCBI Taxonomy" id="81447"/>
    <lineage>
        <taxon>Bacteria</taxon>
        <taxon>Pseudomonadati</taxon>
        <taxon>Pseudomonadota</taxon>
        <taxon>Gammaproteobacteria</taxon>
        <taxon>Vibrionales</taxon>
        <taxon>Vibrionaceae</taxon>
        <taxon>Photobacterium</taxon>
    </lineage>
</organism>
<dbReference type="InterPro" id="IPR007844">
    <property type="entry name" value="AsmA"/>
</dbReference>
<evidence type="ECO:0000256" key="1">
    <source>
        <dbReference type="SAM" id="Phobius"/>
    </source>
</evidence>